<keyword evidence="6" id="KW-1185">Reference proteome</keyword>
<dbReference type="AlphaFoldDB" id="A0A7H0JXE7"/>
<organism evidence="4 5">
    <name type="scientific">Corynebacterium lujinxingii</name>
    <dbReference type="NCBI Taxonomy" id="2763010"/>
    <lineage>
        <taxon>Bacteria</taxon>
        <taxon>Bacillati</taxon>
        <taxon>Actinomycetota</taxon>
        <taxon>Actinomycetes</taxon>
        <taxon>Mycobacteriales</taxon>
        <taxon>Corynebacteriaceae</taxon>
        <taxon>Corynebacterium</taxon>
    </lineage>
</organism>
<keyword evidence="2" id="KW-0812">Transmembrane</keyword>
<dbReference type="Proteomes" id="UP000642876">
    <property type="component" value="Unassembled WGS sequence"/>
</dbReference>
<dbReference type="Proteomes" id="UP000516235">
    <property type="component" value="Chromosome"/>
</dbReference>
<feature type="transmembrane region" description="Helical" evidence="2">
    <location>
        <begin position="20"/>
        <end position="40"/>
    </location>
</feature>
<dbReference type="KEGG" id="cluj:IAU68_08435"/>
<dbReference type="EMBL" id="CP061032">
    <property type="protein sequence ID" value="QNP89713.1"/>
    <property type="molecule type" value="Genomic_DNA"/>
</dbReference>
<gene>
    <name evidence="3" type="ORF">H7348_00765</name>
    <name evidence="4" type="ORF">IAU68_08435</name>
</gene>
<evidence type="ECO:0000313" key="3">
    <source>
        <dbReference type="EMBL" id="MBC3177850.1"/>
    </source>
</evidence>
<dbReference type="RefSeq" id="WP_171192855.1">
    <property type="nucleotide sequence ID" value="NZ_CP061032.1"/>
</dbReference>
<evidence type="ECO:0000256" key="2">
    <source>
        <dbReference type="SAM" id="Phobius"/>
    </source>
</evidence>
<keyword evidence="2" id="KW-0472">Membrane</keyword>
<evidence type="ECO:0000313" key="4">
    <source>
        <dbReference type="EMBL" id="QNP89713.1"/>
    </source>
</evidence>
<proteinExistence type="predicted"/>
<keyword evidence="2" id="KW-1133">Transmembrane helix</keyword>
<feature type="region of interest" description="Disordered" evidence="1">
    <location>
        <begin position="48"/>
        <end position="76"/>
    </location>
</feature>
<accession>A0A7H0JXE7</accession>
<name>A0A7H0JXE7_9CORY</name>
<protein>
    <submittedName>
        <fullName evidence="4">Uncharacterized protein</fullName>
    </submittedName>
</protein>
<evidence type="ECO:0000313" key="6">
    <source>
        <dbReference type="Proteomes" id="UP000642876"/>
    </source>
</evidence>
<dbReference type="EMBL" id="JACMYE010000001">
    <property type="protein sequence ID" value="MBC3177850.1"/>
    <property type="molecule type" value="Genomic_DNA"/>
</dbReference>
<sequence>MPTNFKDAERMLRDFQNLLPQIVGSIVAVVSAIAVIVGLLNDAGIGGNDKSSDLPGVTENQTPGTTDRPGVDSAPVKPVRTSIFTVGTNYAPGVNADVPVNFNGKSYDRSVISTVGNDWSTSRVDFNVPREYNTLEFDAAFATDIPNEAGVGQINVTLDGGERKTVDVIPGQATPVRVNIAGGGTVRIYFSVFTDAKKNQSVAPNGLAILNPVISR</sequence>
<evidence type="ECO:0000313" key="5">
    <source>
        <dbReference type="Proteomes" id="UP000516235"/>
    </source>
</evidence>
<reference evidence="5 6" key="1">
    <citation type="submission" date="2020-08" db="EMBL/GenBank/DDBJ databases">
        <title>novel species in genus Corynebacterium.</title>
        <authorList>
            <person name="Zhang G."/>
        </authorList>
    </citation>
    <scope>NUCLEOTIDE SEQUENCE [LARGE SCALE GENOMIC DNA]</scope>
    <source>
        <strain evidence="4">Zg-917</strain>
        <strain evidence="5 6">zg-917</strain>
    </source>
</reference>
<evidence type="ECO:0000256" key="1">
    <source>
        <dbReference type="SAM" id="MobiDB-lite"/>
    </source>
</evidence>